<keyword evidence="1" id="KW-0472">Membrane</keyword>
<evidence type="ECO:0000313" key="3">
    <source>
        <dbReference type="Proteomes" id="UP000243250"/>
    </source>
</evidence>
<evidence type="ECO:0000256" key="1">
    <source>
        <dbReference type="SAM" id="Phobius"/>
    </source>
</evidence>
<gene>
    <name evidence="2" type="ORF">SAMN04488124_3680</name>
</gene>
<proteinExistence type="predicted"/>
<evidence type="ECO:0000313" key="2">
    <source>
        <dbReference type="EMBL" id="SFR70247.1"/>
    </source>
</evidence>
<keyword evidence="3" id="KW-1185">Reference proteome</keyword>
<dbReference type="OrthoDB" id="214459at2157"/>
<accession>A0A1I6IU38</accession>
<dbReference type="AlphaFoldDB" id="A0A1I6IU38"/>
<protein>
    <submittedName>
        <fullName evidence="2">Uncharacterized protein</fullName>
    </submittedName>
</protein>
<feature type="transmembrane region" description="Helical" evidence="1">
    <location>
        <begin position="260"/>
        <end position="281"/>
    </location>
</feature>
<dbReference type="Proteomes" id="UP000243250">
    <property type="component" value="Unassembled WGS sequence"/>
</dbReference>
<keyword evidence="1" id="KW-0812">Transmembrane</keyword>
<reference evidence="3" key="1">
    <citation type="submission" date="2016-10" db="EMBL/GenBank/DDBJ databases">
        <authorList>
            <person name="Varghese N."/>
            <person name="Submissions S."/>
        </authorList>
    </citation>
    <scope>NUCLEOTIDE SEQUENCE [LARGE SCALE GENOMIC DNA]</scope>
    <source>
        <strain evidence="3">CGMCC 1.8711</strain>
    </source>
</reference>
<dbReference type="EMBL" id="FOYS01000008">
    <property type="protein sequence ID" value="SFR70247.1"/>
    <property type="molecule type" value="Genomic_DNA"/>
</dbReference>
<keyword evidence="1" id="KW-1133">Transmembrane helix</keyword>
<sequence length="285" mass="31395">MQRRAAALYVALFVVIGAASYSLIATAETPHIEFQNPDYELSSGESFEAGSQTYNVQEISAEVESGGHGGGSSLVRSGTLNYTNQSARYTETWENNSTVTIEDVEWTVLVPEDENATQFTLREDINETAVLQQDPNADDEMVTRNGTPHVVIEDNGTTRLVPAGDYFDDPQTRQYSEGDTFDYEGNQTTVDTVGSSAVQVSWNAPRTNTIEVASHGNVTLGDQTYLAHFPNNETLQLTSDFESYNAQTERIETFHTHESGLWGVSIISFLTAVLLVGMAYMPSRY</sequence>
<name>A0A1I6IU38_9EURY</name>
<organism evidence="2 3">
    <name type="scientific">Halogeometricum limi</name>
    <dbReference type="NCBI Taxonomy" id="555875"/>
    <lineage>
        <taxon>Archaea</taxon>
        <taxon>Methanobacteriati</taxon>
        <taxon>Methanobacteriota</taxon>
        <taxon>Stenosarchaea group</taxon>
        <taxon>Halobacteria</taxon>
        <taxon>Halobacteriales</taxon>
        <taxon>Haloferacaceae</taxon>
        <taxon>Halogeometricum</taxon>
    </lineage>
</organism>
<dbReference type="RefSeq" id="WP_089883639.1">
    <property type="nucleotide sequence ID" value="NZ_FOYS01000008.1"/>
</dbReference>